<dbReference type="PROSITE" id="PS51186">
    <property type="entry name" value="GNAT"/>
    <property type="match status" value="1"/>
</dbReference>
<name>A0ABS4Q4X3_9PSEU</name>
<feature type="domain" description="N-acetyltransferase" evidence="3">
    <location>
        <begin position="1"/>
        <end position="157"/>
    </location>
</feature>
<keyword evidence="1" id="KW-0808">Transferase</keyword>
<protein>
    <submittedName>
        <fullName evidence="4">GNAT superfamily N-acetyltransferase</fullName>
    </submittedName>
</protein>
<comment type="caution">
    <text evidence="4">The sequence shown here is derived from an EMBL/GenBank/DDBJ whole genome shotgun (WGS) entry which is preliminary data.</text>
</comment>
<dbReference type="PANTHER" id="PTHR43877:SF2">
    <property type="entry name" value="AMINOALKYLPHOSPHONATE N-ACETYLTRANSFERASE-RELATED"/>
    <property type="match status" value="1"/>
</dbReference>
<dbReference type="InterPro" id="IPR016181">
    <property type="entry name" value="Acyl_CoA_acyltransferase"/>
</dbReference>
<dbReference type="RefSeq" id="WP_209669867.1">
    <property type="nucleotide sequence ID" value="NZ_JAGGMS010000001.1"/>
</dbReference>
<gene>
    <name evidence="4" type="ORF">JOM49_008169</name>
</gene>
<dbReference type="Gene3D" id="3.40.630.30">
    <property type="match status" value="1"/>
</dbReference>
<dbReference type="SUPFAM" id="SSF55729">
    <property type="entry name" value="Acyl-CoA N-acyltransferases (Nat)"/>
    <property type="match status" value="1"/>
</dbReference>
<organism evidence="4 5">
    <name type="scientific">Amycolatopsis magusensis</name>
    <dbReference type="NCBI Taxonomy" id="882444"/>
    <lineage>
        <taxon>Bacteria</taxon>
        <taxon>Bacillati</taxon>
        <taxon>Actinomycetota</taxon>
        <taxon>Actinomycetes</taxon>
        <taxon>Pseudonocardiales</taxon>
        <taxon>Pseudonocardiaceae</taxon>
        <taxon>Amycolatopsis</taxon>
    </lineage>
</organism>
<dbReference type="Pfam" id="PF00583">
    <property type="entry name" value="Acetyltransf_1"/>
    <property type="match status" value="1"/>
</dbReference>
<dbReference type="PANTHER" id="PTHR43877">
    <property type="entry name" value="AMINOALKYLPHOSPHONATE N-ACETYLTRANSFERASE-RELATED-RELATED"/>
    <property type="match status" value="1"/>
</dbReference>
<evidence type="ECO:0000256" key="1">
    <source>
        <dbReference type="ARBA" id="ARBA00022679"/>
    </source>
</evidence>
<evidence type="ECO:0000256" key="2">
    <source>
        <dbReference type="ARBA" id="ARBA00023315"/>
    </source>
</evidence>
<evidence type="ECO:0000313" key="5">
    <source>
        <dbReference type="Proteomes" id="UP000741013"/>
    </source>
</evidence>
<accession>A0ABS4Q4X3</accession>
<dbReference type="InterPro" id="IPR000182">
    <property type="entry name" value="GNAT_dom"/>
</dbReference>
<evidence type="ECO:0000259" key="3">
    <source>
        <dbReference type="PROSITE" id="PS51186"/>
    </source>
</evidence>
<dbReference type="CDD" id="cd04301">
    <property type="entry name" value="NAT_SF"/>
    <property type="match status" value="1"/>
</dbReference>
<reference evidence="4 5" key="1">
    <citation type="submission" date="2021-03" db="EMBL/GenBank/DDBJ databases">
        <title>Sequencing the genomes of 1000 actinobacteria strains.</title>
        <authorList>
            <person name="Klenk H.-P."/>
        </authorList>
    </citation>
    <scope>NUCLEOTIDE SEQUENCE [LARGE SCALE GENOMIC DNA]</scope>
    <source>
        <strain evidence="4 5">DSM 45510</strain>
    </source>
</reference>
<proteinExistence type="predicted"/>
<keyword evidence="2" id="KW-0012">Acyltransferase</keyword>
<sequence>MEIRVAAYDDPDAQKLITEVQQEYVVRYGTPDDTPVRPEEFAPPNGLFLVGYLDGVPVATGAWRVREADGGALRDGDAEIKRMFVVTAARGRGLARAMLAEIERTALAAGRRRMVLETGTKQPEAIELYRSSGYLEMAGFGYYAGEAESRYYGKSLTG</sequence>
<dbReference type="InterPro" id="IPR050832">
    <property type="entry name" value="Bact_Acetyltransf"/>
</dbReference>
<keyword evidence="5" id="KW-1185">Reference proteome</keyword>
<dbReference type="EMBL" id="JAGGMS010000001">
    <property type="protein sequence ID" value="MBP2186643.1"/>
    <property type="molecule type" value="Genomic_DNA"/>
</dbReference>
<evidence type="ECO:0000313" key="4">
    <source>
        <dbReference type="EMBL" id="MBP2186643.1"/>
    </source>
</evidence>
<dbReference type="Proteomes" id="UP000741013">
    <property type="component" value="Unassembled WGS sequence"/>
</dbReference>